<evidence type="ECO:0000256" key="10">
    <source>
        <dbReference type="ARBA" id="ARBA00048679"/>
    </source>
</evidence>
<dbReference type="GO" id="GO:0005524">
    <property type="term" value="F:ATP binding"/>
    <property type="evidence" value="ECO:0007669"/>
    <property type="project" value="UniProtKB-KW"/>
</dbReference>
<dbReference type="InterPro" id="IPR018934">
    <property type="entry name" value="RIO_dom"/>
</dbReference>
<dbReference type="InterPro" id="IPR011009">
    <property type="entry name" value="Kinase-like_dom_sf"/>
</dbReference>
<dbReference type="eggNOG" id="arCOG01185">
    <property type="taxonomic scope" value="Archaea"/>
</dbReference>
<dbReference type="PANTHER" id="PTHR12209">
    <property type="entry name" value="NON-SPECIFIC SERINE/THREONINE PROTEIN KINASE"/>
    <property type="match status" value="1"/>
</dbReference>
<dbReference type="PROSITE" id="PS50011">
    <property type="entry name" value="PROTEIN_KINASE_DOM"/>
    <property type="match status" value="1"/>
</dbReference>
<dbReference type="AlphaFoldDB" id="B8D6D5"/>
<dbReference type="KEGG" id="dka:DKAM_1340"/>
<dbReference type="InterPro" id="IPR000719">
    <property type="entry name" value="Prot_kinase_dom"/>
</dbReference>
<dbReference type="GO" id="GO:0008033">
    <property type="term" value="P:tRNA processing"/>
    <property type="evidence" value="ECO:0007669"/>
    <property type="project" value="UniProtKB-KW"/>
</dbReference>
<dbReference type="NCBIfam" id="TIGR03724">
    <property type="entry name" value="arch_bud32"/>
    <property type="match status" value="1"/>
</dbReference>
<dbReference type="GO" id="GO:0005829">
    <property type="term" value="C:cytosol"/>
    <property type="evidence" value="ECO:0007669"/>
    <property type="project" value="TreeGrafter"/>
</dbReference>
<reference evidence="12 13" key="1">
    <citation type="journal article" date="2009" name="J. Bacteriol.">
        <title>Complete genome sequence of the anaerobic, protein-degrading hyperthermophilic crenarchaeon Desulfurococcus kamchatkensis.</title>
        <authorList>
            <person name="Ravin N.V."/>
            <person name="Mardanov A.V."/>
            <person name="Beletsky A.V."/>
            <person name="Kublanov I.V."/>
            <person name="Kolganova T.V."/>
            <person name="Lebedinsky A.V."/>
            <person name="Chernyh N.A."/>
            <person name="Bonch-Osmolovskaya E.A."/>
            <person name="Skryabin K.G."/>
        </authorList>
    </citation>
    <scope>NUCLEOTIDE SEQUENCE [LARGE SCALE GENOMIC DNA]</scope>
    <source>
        <strain evidence="13">DSM 18924 / JCM 16383 / VKM B-2413 / 1221n</strain>
    </source>
</reference>
<dbReference type="SMART" id="SM00220">
    <property type="entry name" value="S_TKc"/>
    <property type="match status" value="1"/>
</dbReference>
<dbReference type="SUPFAM" id="SSF56112">
    <property type="entry name" value="Protein kinase-like (PK-like)"/>
    <property type="match status" value="1"/>
</dbReference>
<keyword evidence="5" id="KW-0819">tRNA processing</keyword>
<keyword evidence="7 12" id="KW-0418">Kinase</keyword>
<dbReference type="RefSeq" id="WP_012609007.1">
    <property type="nucleotide sequence ID" value="NC_011766.1"/>
</dbReference>
<evidence type="ECO:0000313" key="13">
    <source>
        <dbReference type="Proteomes" id="UP000006903"/>
    </source>
</evidence>
<comment type="catalytic activity">
    <reaction evidence="9">
        <text>L-threonyl-[protein] + ATP = O-phospho-L-threonyl-[protein] + ADP + H(+)</text>
        <dbReference type="Rhea" id="RHEA:46608"/>
        <dbReference type="Rhea" id="RHEA-COMP:11060"/>
        <dbReference type="Rhea" id="RHEA-COMP:11605"/>
        <dbReference type="ChEBI" id="CHEBI:15378"/>
        <dbReference type="ChEBI" id="CHEBI:30013"/>
        <dbReference type="ChEBI" id="CHEBI:30616"/>
        <dbReference type="ChEBI" id="CHEBI:61977"/>
        <dbReference type="ChEBI" id="CHEBI:456216"/>
        <dbReference type="EC" id="2.7.11.1"/>
    </reaction>
</comment>
<keyword evidence="6" id="KW-0547">Nucleotide-binding</keyword>
<dbReference type="EMBL" id="CP001140">
    <property type="protein sequence ID" value="ACL11666.1"/>
    <property type="molecule type" value="Genomic_DNA"/>
</dbReference>
<evidence type="ECO:0000256" key="7">
    <source>
        <dbReference type="ARBA" id="ARBA00022777"/>
    </source>
</evidence>
<dbReference type="InterPro" id="IPR022495">
    <property type="entry name" value="Bud32"/>
</dbReference>
<keyword evidence="4" id="KW-0808">Transferase</keyword>
<name>B8D6D5_DESA1</name>
<dbReference type="GeneID" id="7171390"/>
<dbReference type="HOGENOM" id="CLU_063953_2_0_2"/>
<dbReference type="PANTHER" id="PTHR12209:SF0">
    <property type="entry name" value="EKC_KEOPS COMPLEX SUBUNIT TP53RK"/>
    <property type="match status" value="1"/>
</dbReference>
<evidence type="ECO:0000256" key="3">
    <source>
        <dbReference type="ARBA" id="ARBA00022527"/>
    </source>
</evidence>
<dbReference type="InterPro" id="IPR008266">
    <property type="entry name" value="Tyr_kinase_AS"/>
</dbReference>
<protein>
    <recommendedName>
        <fullName evidence="2">non-specific serine/threonine protein kinase</fullName>
        <ecNumber evidence="2">2.7.11.1</ecNumber>
    </recommendedName>
</protein>
<evidence type="ECO:0000256" key="2">
    <source>
        <dbReference type="ARBA" id="ARBA00012513"/>
    </source>
</evidence>
<organism evidence="12 13">
    <name type="scientific">Desulfurococcus amylolyticus (strain DSM 18924 / JCM 16383 / VKM B-2413 / 1221n)</name>
    <name type="common">Desulfurococcus kamchatkensis</name>
    <dbReference type="NCBI Taxonomy" id="490899"/>
    <lineage>
        <taxon>Archaea</taxon>
        <taxon>Thermoproteota</taxon>
        <taxon>Thermoprotei</taxon>
        <taxon>Desulfurococcales</taxon>
        <taxon>Desulfurococcaceae</taxon>
        <taxon>Desulfurococcus</taxon>
    </lineage>
</organism>
<keyword evidence="3 12" id="KW-0723">Serine/threonine-protein kinase</keyword>
<dbReference type="NCBIfam" id="NF011461">
    <property type="entry name" value="PRK14879.1-2"/>
    <property type="match status" value="1"/>
</dbReference>
<dbReference type="STRING" id="490899.DKAM_1340"/>
<dbReference type="GO" id="GO:0004674">
    <property type="term" value="F:protein serine/threonine kinase activity"/>
    <property type="evidence" value="ECO:0007669"/>
    <property type="project" value="UniProtKB-KW"/>
</dbReference>
<evidence type="ECO:0000313" key="12">
    <source>
        <dbReference type="EMBL" id="ACL11666.1"/>
    </source>
</evidence>
<feature type="domain" description="Protein kinase" evidence="11">
    <location>
        <begin position="1"/>
        <end position="225"/>
    </location>
</feature>
<dbReference type="Pfam" id="PF01163">
    <property type="entry name" value="RIO1"/>
    <property type="match status" value="1"/>
</dbReference>
<proteinExistence type="inferred from homology"/>
<gene>
    <name evidence="12" type="ordered locus">DKAM_1340</name>
</gene>
<evidence type="ECO:0000259" key="11">
    <source>
        <dbReference type="PROSITE" id="PS50011"/>
    </source>
</evidence>
<keyword evidence="8" id="KW-0067">ATP-binding</keyword>
<dbReference type="NCBIfam" id="NF011463">
    <property type="entry name" value="PRK14879.1-4"/>
    <property type="match status" value="1"/>
</dbReference>
<evidence type="ECO:0000256" key="9">
    <source>
        <dbReference type="ARBA" id="ARBA00047899"/>
    </source>
</evidence>
<dbReference type="PROSITE" id="PS00109">
    <property type="entry name" value="PROTEIN_KINASE_TYR"/>
    <property type="match status" value="1"/>
</dbReference>
<dbReference type="Gene3D" id="1.10.510.10">
    <property type="entry name" value="Transferase(Phosphotransferase) domain 1"/>
    <property type="match status" value="1"/>
</dbReference>
<dbReference type="EC" id="2.7.11.1" evidence="2"/>
<evidence type="ECO:0000256" key="6">
    <source>
        <dbReference type="ARBA" id="ARBA00022741"/>
    </source>
</evidence>
<accession>B8D6D5</accession>
<comment type="similarity">
    <text evidence="1">Belongs to the protein kinase superfamily. BUD32 family.</text>
</comment>
<evidence type="ECO:0000256" key="4">
    <source>
        <dbReference type="ARBA" id="ARBA00022679"/>
    </source>
</evidence>
<evidence type="ECO:0000256" key="5">
    <source>
        <dbReference type="ARBA" id="ARBA00022694"/>
    </source>
</evidence>
<dbReference type="Gene3D" id="3.30.200.20">
    <property type="entry name" value="Phosphorylase Kinase, domain 1"/>
    <property type="match status" value="1"/>
</dbReference>
<evidence type="ECO:0000256" key="1">
    <source>
        <dbReference type="ARBA" id="ARBA00010630"/>
    </source>
</evidence>
<comment type="catalytic activity">
    <reaction evidence="10">
        <text>L-seryl-[protein] + ATP = O-phospho-L-seryl-[protein] + ADP + H(+)</text>
        <dbReference type="Rhea" id="RHEA:17989"/>
        <dbReference type="Rhea" id="RHEA-COMP:9863"/>
        <dbReference type="Rhea" id="RHEA-COMP:11604"/>
        <dbReference type="ChEBI" id="CHEBI:15378"/>
        <dbReference type="ChEBI" id="CHEBI:29999"/>
        <dbReference type="ChEBI" id="CHEBI:30616"/>
        <dbReference type="ChEBI" id="CHEBI:83421"/>
        <dbReference type="ChEBI" id="CHEBI:456216"/>
        <dbReference type="EC" id="2.7.11.1"/>
    </reaction>
</comment>
<dbReference type="Proteomes" id="UP000006903">
    <property type="component" value="Chromosome"/>
</dbReference>
<evidence type="ECO:0000256" key="8">
    <source>
        <dbReference type="ARBA" id="ARBA00022840"/>
    </source>
</evidence>
<sequence>MALSSESNLWGAEAVIYIGEFLGRKVVIKKRRSKQYRHPVYDTIFIQARTRNEAKILAELYAAGLKVPAPLLVDVEKGALVMEYIEGERLSEKLADIEARELVEIAWDIGRQSALMHNRKIYHGDLTIANIIYSGRGVYIIDFGLAGYSTDIEEHAIDIHLLQKSIYSLYPHLLKPFMESYFKAYREYYSGSFDEIMYKLREISTRGRYIDRELRRSVMRERYVG</sequence>